<dbReference type="EMBL" id="CP002018">
    <property type="protein sequence ID" value="AEM41493.1"/>
    <property type="molecule type" value="Genomic_DNA"/>
</dbReference>
<feature type="domain" description="EamA" evidence="7">
    <location>
        <begin position="136"/>
        <end position="260"/>
    </location>
</feature>
<sequence>MAGFAVEDVMFKLANQSLPQGTILTIVGFSGALVLAIAATIRRENVFSRDFFHPFVILRNVTEMIGTACFVMAITTVPLTLASAVAQALPLAVMAGAAIFLGEKVGWRRWAAVGVGFIGVMVIVRPGLEGFNVSTLWAVAAVMAMAVRDVITRRVPDHIASLPVASWGFMFAGFAGLVIAAAQGELPVPQGMQWLPVMTSMTAGIGAYVALIISSRIGEISAVIPFRYTRLLFAMILGALVFGERPDTWTLVGSALIVGSGLYAIYRERKRVREARS</sequence>
<feature type="transmembrane region" description="Helical" evidence="6">
    <location>
        <begin position="107"/>
        <end position="124"/>
    </location>
</feature>
<dbReference type="AlphaFoldDB" id="F9YAG2"/>
<evidence type="ECO:0000256" key="3">
    <source>
        <dbReference type="ARBA" id="ARBA00022692"/>
    </source>
</evidence>
<feature type="transmembrane region" description="Helical" evidence="6">
    <location>
        <begin position="20"/>
        <end position="39"/>
    </location>
</feature>
<evidence type="ECO:0000313" key="8">
    <source>
        <dbReference type="EMBL" id="AEM41493.1"/>
    </source>
</evidence>
<dbReference type="OrthoDB" id="7165334at2"/>
<reference evidence="8 9" key="1">
    <citation type="journal article" date="2011" name="J. Bacteriol.">
        <title>Complete genome sequence of the industrial strain Ketogulonicigenium vulgare WSH-001.</title>
        <authorList>
            <person name="Liu L."/>
            <person name="Li Y."/>
            <person name="Zhang J."/>
            <person name="Zhou Z."/>
            <person name="Liu J."/>
            <person name="Li X."/>
            <person name="Zhou J."/>
            <person name="Du G."/>
            <person name="Wang L."/>
            <person name="Chen J."/>
        </authorList>
    </citation>
    <scope>NUCLEOTIDE SEQUENCE [LARGE SCALE GENOMIC DNA]</scope>
    <source>
        <strain evidence="8 9">WSH-001</strain>
    </source>
</reference>
<evidence type="ECO:0000259" key="7">
    <source>
        <dbReference type="Pfam" id="PF00892"/>
    </source>
</evidence>
<evidence type="ECO:0000256" key="1">
    <source>
        <dbReference type="ARBA" id="ARBA00004141"/>
    </source>
</evidence>
<evidence type="ECO:0000313" key="9">
    <source>
        <dbReference type="Proteomes" id="UP000000692"/>
    </source>
</evidence>
<dbReference type="KEGG" id="kvl:KVU_1654"/>
<keyword evidence="3 6" id="KW-0812">Transmembrane</keyword>
<evidence type="ECO:0000256" key="4">
    <source>
        <dbReference type="ARBA" id="ARBA00022989"/>
    </source>
</evidence>
<comment type="subcellular location">
    <subcellularLocation>
        <location evidence="1">Membrane</location>
        <topology evidence="1">Multi-pass membrane protein</topology>
    </subcellularLocation>
</comment>
<feature type="transmembrane region" description="Helical" evidence="6">
    <location>
        <begin position="130"/>
        <end position="147"/>
    </location>
</feature>
<feature type="transmembrane region" description="Helical" evidence="6">
    <location>
        <begin position="194"/>
        <end position="213"/>
    </location>
</feature>
<dbReference type="InterPro" id="IPR000620">
    <property type="entry name" value="EamA_dom"/>
</dbReference>
<protein>
    <submittedName>
        <fullName evidence="8">Putative transporter, RhaT family, DMT superfamily protein</fullName>
    </submittedName>
</protein>
<dbReference type="HOGENOM" id="CLU_032828_2_0_5"/>
<evidence type="ECO:0000256" key="6">
    <source>
        <dbReference type="SAM" id="Phobius"/>
    </source>
</evidence>
<keyword evidence="5 6" id="KW-0472">Membrane</keyword>
<accession>F9YAG2</accession>
<keyword evidence="4 6" id="KW-1133">Transmembrane helix</keyword>
<dbReference type="PANTHER" id="PTHR22911">
    <property type="entry name" value="ACYL-MALONYL CONDENSING ENZYME-RELATED"/>
    <property type="match status" value="1"/>
</dbReference>
<feature type="transmembrane region" description="Helical" evidence="6">
    <location>
        <begin position="80"/>
        <end position="100"/>
    </location>
</feature>
<feature type="transmembrane region" description="Helical" evidence="6">
    <location>
        <begin position="225"/>
        <end position="243"/>
    </location>
</feature>
<dbReference type="GO" id="GO:0016020">
    <property type="term" value="C:membrane"/>
    <property type="evidence" value="ECO:0007669"/>
    <property type="project" value="UniProtKB-SubCell"/>
</dbReference>
<keyword evidence="9" id="KW-1185">Reference proteome</keyword>
<feature type="domain" description="EamA" evidence="7">
    <location>
        <begin position="4"/>
        <end position="124"/>
    </location>
</feature>
<proteinExistence type="inferred from homology"/>
<dbReference type="SUPFAM" id="SSF103481">
    <property type="entry name" value="Multidrug resistance efflux transporter EmrE"/>
    <property type="match status" value="2"/>
</dbReference>
<feature type="transmembrane region" description="Helical" evidence="6">
    <location>
        <begin position="249"/>
        <end position="266"/>
    </location>
</feature>
<dbReference type="eggNOG" id="COG0697">
    <property type="taxonomic scope" value="Bacteria"/>
</dbReference>
<dbReference type="Pfam" id="PF00892">
    <property type="entry name" value="EamA"/>
    <property type="match status" value="2"/>
</dbReference>
<evidence type="ECO:0000256" key="5">
    <source>
        <dbReference type="ARBA" id="ARBA00023136"/>
    </source>
</evidence>
<organism evidence="8 9">
    <name type="scientific">Ketogulonicigenium vulgare (strain WSH-001)</name>
    <dbReference type="NCBI Taxonomy" id="759362"/>
    <lineage>
        <taxon>Bacteria</taxon>
        <taxon>Pseudomonadati</taxon>
        <taxon>Pseudomonadota</taxon>
        <taxon>Alphaproteobacteria</taxon>
        <taxon>Rhodobacterales</taxon>
        <taxon>Roseobacteraceae</taxon>
        <taxon>Ketogulonicigenium</taxon>
    </lineage>
</organism>
<feature type="transmembrane region" description="Helical" evidence="6">
    <location>
        <begin position="51"/>
        <end position="74"/>
    </location>
</feature>
<dbReference type="InterPro" id="IPR037185">
    <property type="entry name" value="EmrE-like"/>
</dbReference>
<comment type="similarity">
    <text evidence="2">Belongs to the drug/metabolite transporter (DMT) superfamily. 10 TMS drug/metabolite exporter (DME) (TC 2.A.7.3) family.</text>
</comment>
<evidence type="ECO:0000256" key="2">
    <source>
        <dbReference type="ARBA" id="ARBA00009853"/>
    </source>
</evidence>
<gene>
    <name evidence="8" type="ordered locus">KVU_1654</name>
</gene>
<name>F9YAG2_KETVW</name>
<feature type="transmembrane region" description="Helical" evidence="6">
    <location>
        <begin position="159"/>
        <end position="182"/>
    </location>
</feature>
<dbReference type="PANTHER" id="PTHR22911:SF6">
    <property type="entry name" value="SOLUTE CARRIER FAMILY 35 MEMBER G1"/>
    <property type="match status" value="1"/>
</dbReference>
<dbReference type="Proteomes" id="UP000000692">
    <property type="component" value="Chromosome"/>
</dbReference>